<dbReference type="GO" id="GO:0051017">
    <property type="term" value="P:actin filament bundle assembly"/>
    <property type="evidence" value="ECO:0007669"/>
    <property type="project" value="TreeGrafter"/>
</dbReference>
<evidence type="ECO:0000313" key="5">
    <source>
        <dbReference type="EMBL" id="WFD33299.1"/>
    </source>
</evidence>
<name>A0AAF0J5E2_9BASI</name>
<feature type="region of interest" description="Disordered" evidence="3">
    <location>
        <begin position="259"/>
        <end position="313"/>
    </location>
</feature>
<dbReference type="PRINTS" id="PR00452">
    <property type="entry name" value="SH3DOMAIN"/>
</dbReference>
<dbReference type="GO" id="GO:0051015">
    <property type="term" value="F:actin filament binding"/>
    <property type="evidence" value="ECO:0007669"/>
    <property type="project" value="TreeGrafter"/>
</dbReference>
<protein>
    <recommendedName>
        <fullName evidence="4">SH3 domain-containing protein</fullName>
    </recommendedName>
</protein>
<dbReference type="InterPro" id="IPR007461">
    <property type="entry name" value="Ysc84_actin-binding"/>
</dbReference>
<evidence type="ECO:0000256" key="2">
    <source>
        <dbReference type="PROSITE-ProRule" id="PRU00192"/>
    </source>
</evidence>
<dbReference type="SMART" id="SM00326">
    <property type="entry name" value="SH3"/>
    <property type="match status" value="1"/>
</dbReference>
<keyword evidence="1 2" id="KW-0728">SH3 domain</keyword>
<dbReference type="InterPro" id="IPR001452">
    <property type="entry name" value="SH3_domain"/>
</dbReference>
<dbReference type="InterPro" id="IPR036028">
    <property type="entry name" value="SH3-like_dom_sf"/>
</dbReference>
<reference evidence="5" key="1">
    <citation type="submission" date="2023-03" db="EMBL/GenBank/DDBJ databases">
        <title>Mating type loci evolution in Malassezia.</title>
        <authorList>
            <person name="Coelho M.A."/>
        </authorList>
    </citation>
    <scope>NUCLEOTIDE SEQUENCE</scope>
    <source>
        <strain evidence="5">CBS 11721</strain>
    </source>
</reference>
<evidence type="ECO:0000259" key="4">
    <source>
        <dbReference type="PROSITE" id="PS50002"/>
    </source>
</evidence>
<accession>A0AAF0J5E2</accession>
<dbReference type="SUPFAM" id="SSF50044">
    <property type="entry name" value="SH3-domain"/>
    <property type="match status" value="1"/>
</dbReference>
<dbReference type="EMBL" id="CP119877">
    <property type="protein sequence ID" value="WFD33299.1"/>
    <property type="molecule type" value="Genomic_DNA"/>
</dbReference>
<dbReference type="GO" id="GO:0051666">
    <property type="term" value="P:actin cortical patch localization"/>
    <property type="evidence" value="ECO:0007669"/>
    <property type="project" value="TreeGrafter"/>
</dbReference>
<organism evidence="5 6">
    <name type="scientific">Malassezia cuniculi</name>
    <dbReference type="NCBI Taxonomy" id="948313"/>
    <lineage>
        <taxon>Eukaryota</taxon>
        <taxon>Fungi</taxon>
        <taxon>Dikarya</taxon>
        <taxon>Basidiomycota</taxon>
        <taxon>Ustilaginomycotina</taxon>
        <taxon>Malasseziomycetes</taxon>
        <taxon>Malasseziales</taxon>
        <taxon>Malasseziaceae</taxon>
        <taxon>Malassezia</taxon>
    </lineage>
</organism>
<dbReference type="PANTHER" id="PTHR15629:SF2">
    <property type="entry name" value="SH3 DOMAIN-CONTAINING YSC84-LIKE PROTEIN 1"/>
    <property type="match status" value="1"/>
</dbReference>
<sequence>MSSECRRAVKVLDSFVHPVNGIDSVIPISVLKKAKGFAIITIYRAGFLMSIRAGTGVVVARLAQGGWSAPAEIIVGGLGGGFNAGAEMVDMLIVLNTTVALRSFMSSGSLQVGGNMSLSVGPLGRHGEVDAALSSEGKISAMYSYSQSRGLYGGVSIEGTVLKYLDRNNRATYGQDSTPKKILTGSYPVPQYAKKLVQKLESVTGWAPGTVAKDNLNEFLYDQDAHDIGVSADDPFGDNFGRPGHEDMLDDLDRELLSVPRTDSTERRSSATSSLSPTSQPRSLAATRKPAVDDPFADQGDLHEDEFVSEPPPVLDRSRFEAYAPGVREITRERTGSLVSEVPSATADDYDIGDELVTALYDYEAQQSGDLSFRRGDIIRVISSTGSQDGWWRGEIVRAGSRSEGLFPANFCERV</sequence>
<gene>
    <name evidence="5" type="ORF">MCUN1_000112</name>
</gene>
<dbReference type="Pfam" id="PF04366">
    <property type="entry name" value="Ysc84"/>
    <property type="match status" value="1"/>
</dbReference>
<dbReference type="Proteomes" id="UP001219933">
    <property type="component" value="Chromosome 1"/>
</dbReference>
<feature type="domain" description="SH3" evidence="4">
    <location>
        <begin position="352"/>
        <end position="415"/>
    </location>
</feature>
<dbReference type="GO" id="GO:0030479">
    <property type="term" value="C:actin cortical patch"/>
    <property type="evidence" value="ECO:0007669"/>
    <property type="project" value="TreeGrafter"/>
</dbReference>
<dbReference type="Gene3D" id="2.30.30.40">
    <property type="entry name" value="SH3 Domains"/>
    <property type="match status" value="1"/>
</dbReference>
<dbReference type="InterPro" id="IPR051702">
    <property type="entry name" value="SH3_domain_YSC84-like"/>
</dbReference>
<dbReference type="PANTHER" id="PTHR15629">
    <property type="entry name" value="SH3YL1 PROTEIN"/>
    <property type="match status" value="1"/>
</dbReference>
<dbReference type="PROSITE" id="PS50002">
    <property type="entry name" value="SH3"/>
    <property type="match status" value="1"/>
</dbReference>
<evidence type="ECO:0000313" key="6">
    <source>
        <dbReference type="Proteomes" id="UP001219933"/>
    </source>
</evidence>
<keyword evidence="6" id="KW-1185">Reference proteome</keyword>
<dbReference type="AlphaFoldDB" id="A0AAF0J5E2"/>
<proteinExistence type="predicted"/>
<dbReference type="GO" id="GO:0035091">
    <property type="term" value="F:phosphatidylinositol binding"/>
    <property type="evidence" value="ECO:0007669"/>
    <property type="project" value="TreeGrafter"/>
</dbReference>
<evidence type="ECO:0000256" key="3">
    <source>
        <dbReference type="SAM" id="MobiDB-lite"/>
    </source>
</evidence>
<evidence type="ECO:0000256" key="1">
    <source>
        <dbReference type="ARBA" id="ARBA00022443"/>
    </source>
</evidence>
<feature type="compositionally biased region" description="Low complexity" evidence="3">
    <location>
        <begin position="270"/>
        <end position="279"/>
    </location>
</feature>
<dbReference type="Pfam" id="PF00018">
    <property type="entry name" value="SH3_1"/>
    <property type="match status" value="1"/>
</dbReference>